<dbReference type="InParanoid" id="Q232L4"/>
<dbReference type="eggNOG" id="ENOG502RWDZ">
    <property type="taxonomic scope" value="Eukaryota"/>
</dbReference>
<evidence type="ECO:0000256" key="2">
    <source>
        <dbReference type="ARBA" id="ARBA00022692"/>
    </source>
</evidence>
<evidence type="ECO:0000313" key="6">
    <source>
        <dbReference type="EMBL" id="EAR91398.3"/>
    </source>
</evidence>
<keyword evidence="4 5" id="KW-0472">Membrane</keyword>
<dbReference type="Proteomes" id="UP000009168">
    <property type="component" value="Unassembled WGS sequence"/>
</dbReference>
<dbReference type="Pfam" id="PF00335">
    <property type="entry name" value="Tetraspanin"/>
    <property type="match status" value="1"/>
</dbReference>
<gene>
    <name evidence="6" type="ORF">TTHERM_00592840</name>
</gene>
<dbReference type="OrthoDB" id="287304at2759"/>
<keyword evidence="7" id="KW-1185">Reference proteome</keyword>
<comment type="subcellular location">
    <subcellularLocation>
        <location evidence="1">Membrane</location>
        <topology evidence="1">Multi-pass membrane protein</topology>
    </subcellularLocation>
</comment>
<accession>Q232L4</accession>
<evidence type="ECO:0000256" key="1">
    <source>
        <dbReference type="ARBA" id="ARBA00004141"/>
    </source>
</evidence>
<dbReference type="OMA" id="NGENDYY"/>
<keyword evidence="3 5" id="KW-1133">Transmembrane helix</keyword>
<dbReference type="KEGG" id="tet:TTHERM_00592840"/>
<name>Q232L4_TETTS</name>
<feature type="transmembrane region" description="Helical" evidence="5">
    <location>
        <begin position="9"/>
        <end position="29"/>
    </location>
</feature>
<evidence type="ECO:0000256" key="4">
    <source>
        <dbReference type="ARBA" id="ARBA00023136"/>
    </source>
</evidence>
<dbReference type="AlphaFoldDB" id="Q232L4"/>
<dbReference type="GO" id="GO:0016020">
    <property type="term" value="C:membrane"/>
    <property type="evidence" value="ECO:0007669"/>
    <property type="project" value="UniProtKB-SubCell"/>
</dbReference>
<sequence length="287" mass="32346">MAGTCLKTILVICALVTIAAGGVGLYFTLTQLNGYKELWSQVNPDVDKYAMYSLCGFTGVTILTGLISLIGVLKRNRCLLLIFNILAIVLLGLFVAIGVFITIYTNNQFQDIKNITNCNNAPSDYNWLQQSNEFYQKVGILFCTQLCKCYVQNVQDFPPSTFDNKSVATIPSQGTTQIQVCPYAKQETQYDQYLSLVQFLENKFECSGICDPVPYYVFTDINRGPPTYTSGCKQRVQDFFEKYGNIVRVVAFSIGGFFFLQIILAIWLCCIKKSNGENDYYSRLAQY</sequence>
<reference evidence="7" key="1">
    <citation type="journal article" date="2006" name="PLoS Biol.">
        <title>Macronuclear genome sequence of the ciliate Tetrahymena thermophila, a model eukaryote.</title>
        <authorList>
            <person name="Eisen J.A."/>
            <person name="Coyne R.S."/>
            <person name="Wu M."/>
            <person name="Wu D."/>
            <person name="Thiagarajan M."/>
            <person name="Wortman J.R."/>
            <person name="Badger J.H."/>
            <person name="Ren Q."/>
            <person name="Amedeo P."/>
            <person name="Jones K.M."/>
            <person name="Tallon L.J."/>
            <person name="Delcher A.L."/>
            <person name="Salzberg S.L."/>
            <person name="Silva J.C."/>
            <person name="Haas B.J."/>
            <person name="Majoros W.H."/>
            <person name="Farzad M."/>
            <person name="Carlton J.M."/>
            <person name="Smith R.K. Jr."/>
            <person name="Garg J."/>
            <person name="Pearlman R.E."/>
            <person name="Karrer K.M."/>
            <person name="Sun L."/>
            <person name="Manning G."/>
            <person name="Elde N.C."/>
            <person name="Turkewitz A.P."/>
            <person name="Asai D.J."/>
            <person name="Wilkes D.E."/>
            <person name="Wang Y."/>
            <person name="Cai H."/>
            <person name="Collins K."/>
            <person name="Stewart B.A."/>
            <person name="Lee S.R."/>
            <person name="Wilamowska K."/>
            <person name="Weinberg Z."/>
            <person name="Ruzzo W.L."/>
            <person name="Wloga D."/>
            <person name="Gaertig J."/>
            <person name="Frankel J."/>
            <person name="Tsao C.-C."/>
            <person name="Gorovsky M.A."/>
            <person name="Keeling P.J."/>
            <person name="Waller R.F."/>
            <person name="Patron N.J."/>
            <person name="Cherry J.M."/>
            <person name="Stover N.A."/>
            <person name="Krieger C.J."/>
            <person name="del Toro C."/>
            <person name="Ryder H.F."/>
            <person name="Williamson S.C."/>
            <person name="Barbeau R.A."/>
            <person name="Hamilton E.P."/>
            <person name="Orias E."/>
        </authorList>
    </citation>
    <scope>NUCLEOTIDE SEQUENCE [LARGE SCALE GENOMIC DNA]</scope>
    <source>
        <strain evidence="7">SB210</strain>
    </source>
</reference>
<protein>
    <submittedName>
        <fullName evidence="6">Tetraspanin family protein</fullName>
    </submittedName>
</protein>
<feature type="transmembrane region" description="Helical" evidence="5">
    <location>
        <begin position="49"/>
        <end position="73"/>
    </location>
</feature>
<dbReference type="RefSeq" id="XP_001011643.3">
    <property type="nucleotide sequence ID" value="XM_001011643.4"/>
</dbReference>
<evidence type="ECO:0000256" key="5">
    <source>
        <dbReference type="SAM" id="Phobius"/>
    </source>
</evidence>
<evidence type="ECO:0000313" key="7">
    <source>
        <dbReference type="Proteomes" id="UP000009168"/>
    </source>
</evidence>
<proteinExistence type="predicted"/>
<dbReference type="HOGENOM" id="CLU_053789_1_0_1"/>
<evidence type="ECO:0000256" key="3">
    <source>
        <dbReference type="ARBA" id="ARBA00022989"/>
    </source>
</evidence>
<keyword evidence="2 5" id="KW-0812">Transmembrane</keyword>
<feature type="transmembrane region" description="Helical" evidence="5">
    <location>
        <begin position="80"/>
        <end position="104"/>
    </location>
</feature>
<organism evidence="6 7">
    <name type="scientific">Tetrahymena thermophila (strain SB210)</name>
    <dbReference type="NCBI Taxonomy" id="312017"/>
    <lineage>
        <taxon>Eukaryota</taxon>
        <taxon>Sar</taxon>
        <taxon>Alveolata</taxon>
        <taxon>Ciliophora</taxon>
        <taxon>Intramacronucleata</taxon>
        <taxon>Oligohymenophorea</taxon>
        <taxon>Hymenostomatida</taxon>
        <taxon>Tetrahymenina</taxon>
        <taxon>Tetrahymenidae</taxon>
        <taxon>Tetrahymena</taxon>
    </lineage>
</organism>
<dbReference type="GeneID" id="7833481"/>
<dbReference type="InterPro" id="IPR018499">
    <property type="entry name" value="Tetraspanin/Peripherin"/>
</dbReference>
<dbReference type="EMBL" id="GG662781">
    <property type="protein sequence ID" value="EAR91398.3"/>
    <property type="molecule type" value="Genomic_DNA"/>
</dbReference>
<feature type="transmembrane region" description="Helical" evidence="5">
    <location>
        <begin position="249"/>
        <end position="271"/>
    </location>
</feature>